<reference evidence="2 3" key="1">
    <citation type="submission" date="2024-01" db="EMBL/GenBank/DDBJ databases">
        <title>A telomere-to-telomere, gap-free genome of sweet tea (Lithocarpus litseifolius).</title>
        <authorList>
            <person name="Zhou J."/>
        </authorList>
    </citation>
    <scope>NUCLEOTIDE SEQUENCE [LARGE SCALE GENOMIC DNA]</scope>
    <source>
        <strain evidence="2">Zhou-2022a</strain>
        <tissue evidence="2">Leaf</tissue>
    </source>
</reference>
<evidence type="ECO:0000313" key="2">
    <source>
        <dbReference type="EMBL" id="KAK9996845.1"/>
    </source>
</evidence>
<evidence type="ECO:0000259" key="1">
    <source>
        <dbReference type="Pfam" id="PF13456"/>
    </source>
</evidence>
<dbReference type="EMBL" id="JAZDWU010000007">
    <property type="protein sequence ID" value="KAK9996845.1"/>
    <property type="molecule type" value="Genomic_DNA"/>
</dbReference>
<protein>
    <recommendedName>
        <fullName evidence="1">RNase H type-1 domain-containing protein</fullName>
    </recommendedName>
</protein>
<dbReference type="CDD" id="cd06222">
    <property type="entry name" value="RNase_H_like"/>
    <property type="match status" value="1"/>
</dbReference>
<dbReference type="InterPro" id="IPR002156">
    <property type="entry name" value="RNaseH_domain"/>
</dbReference>
<dbReference type="GO" id="GO:0003676">
    <property type="term" value="F:nucleic acid binding"/>
    <property type="evidence" value="ECO:0007669"/>
    <property type="project" value="InterPro"/>
</dbReference>
<dbReference type="GO" id="GO:0004523">
    <property type="term" value="F:RNA-DNA hybrid ribonuclease activity"/>
    <property type="evidence" value="ECO:0007669"/>
    <property type="project" value="InterPro"/>
</dbReference>
<organism evidence="2 3">
    <name type="scientific">Lithocarpus litseifolius</name>
    <dbReference type="NCBI Taxonomy" id="425828"/>
    <lineage>
        <taxon>Eukaryota</taxon>
        <taxon>Viridiplantae</taxon>
        <taxon>Streptophyta</taxon>
        <taxon>Embryophyta</taxon>
        <taxon>Tracheophyta</taxon>
        <taxon>Spermatophyta</taxon>
        <taxon>Magnoliopsida</taxon>
        <taxon>eudicotyledons</taxon>
        <taxon>Gunneridae</taxon>
        <taxon>Pentapetalae</taxon>
        <taxon>rosids</taxon>
        <taxon>fabids</taxon>
        <taxon>Fagales</taxon>
        <taxon>Fagaceae</taxon>
        <taxon>Lithocarpus</taxon>
    </lineage>
</organism>
<gene>
    <name evidence="2" type="ORF">SO802_021531</name>
</gene>
<dbReference type="InterPro" id="IPR036397">
    <property type="entry name" value="RNaseH_sf"/>
</dbReference>
<evidence type="ECO:0000313" key="3">
    <source>
        <dbReference type="Proteomes" id="UP001459277"/>
    </source>
</evidence>
<proteinExistence type="predicted"/>
<dbReference type="InterPro" id="IPR044730">
    <property type="entry name" value="RNase_H-like_dom_plant"/>
</dbReference>
<keyword evidence="3" id="KW-1185">Reference proteome</keyword>
<dbReference type="PANTHER" id="PTHR47074">
    <property type="entry name" value="BNAC02G40300D PROTEIN"/>
    <property type="match status" value="1"/>
</dbReference>
<feature type="domain" description="RNase H type-1" evidence="1">
    <location>
        <begin position="20"/>
        <end position="141"/>
    </location>
</feature>
<dbReference type="AlphaFoldDB" id="A0AAW2CF72"/>
<sequence length="151" mass="16663">MTIGLMNSWQAPNGLIYKLNFDGAVFADMATFRVGAVIRNEGQVMAALSSKGPTITDSEEVEVLACRKALEFAIEAGFSDLVIAGDSTTVMKAIHSPQCNMSRLGNVYKDIQWLLRGLRHGEISCVRWNANSVAHSLARYARQEDEDIVWL</sequence>
<dbReference type="SUPFAM" id="SSF53098">
    <property type="entry name" value="Ribonuclease H-like"/>
    <property type="match status" value="1"/>
</dbReference>
<dbReference type="InterPro" id="IPR012337">
    <property type="entry name" value="RNaseH-like_sf"/>
</dbReference>
<accession>A0AAW2CF72</accession>
<name>A0AAW2CF72_9ROSI</name>
<dbReference type="Proteomes" id="UP001459277">
    <property type="component" value="Unassembled WGS sequence"/>
</dbReference>
<dbReference type="InterPro" id="IPR052929">
    <property type="entry name" value="RNase_H-like_EbsB-rel"/>
</dbReference>
<dbReference type="PANTHER" id="PTHR47074:SF48">
    <property type="entry name" value="POLYNUCLEOTIDYL TRANSFERASE, RIBONUCLEASE H-LIKE SUPERFAMILY PROTEIN"/>
    <property type="match status" value="1"/>
</dbReference>
<dbReference type="Gene3D" id="3.30.420.10">
    <property type="entry name" value="Ribonuclease H-like superfamily/Ribonuclease H"/>
    <property type="match status" value="1"/>
</dbReference>
<dbReference type="Pfam" id="PF13456">
    <property type="entry name" value="RVT_3"/>
    <property type="match status" value="1"/>
</dbReference>
<comment type="caution">
    <text evidence="2">The sequence shown here is derived from an EMBL/GenBank/DDBJ whole genome shotgun (WGS) entry which is preliminary data.</text>
</comment>